<keyword evidence="2" id="KW-0784">Thiamine biosynthesis</keyword>
<reference evidence="5" key="1">
    <citation type="journal article" date="2019" name="Int. J. Syst. Evol. Microbiol.">
        <title>The Global Catalogue of Microorganisms (GCM) 10K type strain sequencing project: providing services to taxonomists for standard genome sequencing and annotation.</title>
        <authorList>
            <consortium name="The Broad Institute Genomics Platform"/>
            <consortium name="The Broad Institute Genome Sequencing Center for Infectious Disease"/>
            <person name="Wu L."/>
            <person name="Ma J."/>
        </authorList>
    </citation>
    <scope>NUCLEOTIDE SEQUENCE [LARGE SCALE GENOMIC DNA]</scope>
    <source>
        <strain evidence="5">CGMCC 1.15111</strain>
    </source>
</reference>
<name>A0ABQ3I004_9BACT</name>
<dbReference type="InterPro" id="IPR022998">
    <property type="entry name" value="ThiamineP_synth_TenI"/>
</dbReference>
<protein>
    <submittedName>
        <fullName evidence="4">Thiamine-phosphate synthase</fullName>
    </submittedName>
</protein>
<dbReference type="InterPro" id="IPR013785">
    <property type="entry name" value="Aldolase_TIM"/>
</dbReference>
<dbReference type="InterPro" id="IPR036206">
    <property type="entry name" value="ThiamineP_synth_sf"/>
</dbReference>
<dbReference type="Proteomes" id="UP000658258">
    <property type="component" value="Unassembled WGS sequence"/>
</dbReference>
<comment type="caution">
    <text evidence="4">The sequence shown here is derived from an EMBL/GenBank/DDBJ whole genome shotgun (WGS) entry which is preliminary data.</text>
</comment>
<proteinExistence type="predicted"/>
<dbReference type="RefSeq" id="WP_189628236.1">
    <property type="nucleotide sequence ID" value="NZ_BNAG01000001.1"/>
</dbReference>
<gene>
    <name evidence="4" type="primary">thiE</name>
    <name evidence="4" type="ORF">GCM10011340_01060</name>
</gene>
<evidence type="ECO:0000259" key="3">
    <source>
        <dbReference type="Pfam" id="PF02581"/>
    </source>
</evidence>
<accession>A0ABQ3I004</accession>
<organism evidence="4 5">
    <name type="scientific">Roseivirga thermotolerans</name>
    <dbReference type="NCBI Taxonomy" id="1758176"/>
    <lineage>
        <taxon>Bacteria</taxon>
        <taxon>Pseudomonadati</taxon>
        <taxon>Bacteroidota</taxon>
        <taxon>Cytophagia</taxon>
        <taxon>Cytophagales</taxon>
        <taxon>Roseivirgaceae</taxon>
        <taxon>Roseivirga</taxon>
    </lineage>
</organism>
<dbReference type="PANTHER" id="PTHR20857">
    <property type="entry name" value="THIAMINE-PHOSPHATE PYROPHOSPHORYLASE"/>
    <property type="match status" value="1"/>
</dbReference>
<dbReference type="Gene3D" id="3.20.20.70">
    <property type="entry name" value="Aldolase class I"/>
    <property type="match status" value="1"/>
</dbReference>
<dbReference type="Pfam" id="PF02581">
    <property type="entry name" value="TMP-TENI"/>
    <property type="match status" value="1"/>
</dbReference>
<sequence>MKRLEGVYLVADPAMQGNLLFSKLQEALRAGVDVLQLWNHWPPEFTHSDKIQLAKEVVDMAEPYGTPVLMNEDWELALQCNAAGVHFDTIPQDWPAIKEALKGRLVGFTVGNNVERIRWAQSEGADYVSFCALFPSASVDSCEIVRPETVLKARSISSLPIFLSGGIRPDNLKKLAQLPFDGVAIISGIMNTEDPAGQIGVYRALLHELKATKKN</sequence>
<dbReference type="PANTHER" id="PTHR20857:SF15">
    <property type="entry name" value="THIAMINE-PHOSPHATE SYNTHASE"/>
    <property type="match status" value="1"/>
</dbReference>
<evidence type="ECO:0000313" key="4">
    <source>
        <dbReference type="EMBL" id="GHE50850.1"/>
    </source>
</evidence>
<dbReference type="CDD" id="cd00564">
    <property type="entry name" value="TMP_TenI"/>
    <property type="match status" value="1"/>
</dbReference>
<feature type="domain" description="Thiamine phosphate synthase/TenI" evidence="3">
    <location>
        <begin position="7"/>
        <end position="189"/>
    </location>
</feature>
<dbReference type="EMBL" id="BNAG01000001">
    <property type="protein sequence ID" value="GHE50850.1"/>
    <property type="molecule type" value="Genomic_DNA"/>
</dbReference>
<keyword evidence="5" id="KW-1185">Reference proteome</keyword>
<comment type="pathway">
    <text evidence="1">Cofactor biosynthesis; thiamine diphosphate biosynthesis.</text>
</comment>
<evidence type="ECO:0000313" key="5">
    <source>
        <dbReference type="Proteomes" id="UP000658258"/>
    </source>
</evidence>
<dbReference type="SUPFAM" id="SSF51391">
    <property type="entry name" value="Thiamin phosphate synthase"/>
    <property type="match status" value="1"/>
</dbReference>
<evidence type="ECO:0000256" key="1">
    <source>
        <dbReference type="ARBA" id="ARBA00004948"/>
    </source>
</evidence>
<evidence type="ECO:0000256" key="2">
    <source>
        <dbReference type="ARBA" id="ARBA00022977"/>
    </source>
</evidence>